<dbReference type="GO" id="GO:0016887">
    <property type="term" value="F:ATP hydrolysis activity"/>
    <property type="evidence" value="ECO:0007669"/>
    <property type="project" value="InterPro"/>
</dbReference>
<dbReference type="InterPro" id="IPR027417">
    <property type="entry name" value="P-loop_NTPase"/>
</dbReference>
<evidence type="ECO:0000313" key="3">
    <source>
        <dbReference type="Proteomes" id="UP001295462"/>
    </source>
</evidence>
<sequence>MRIDNFINECNALPSETSLEYQQVAPSFKFSNTGRRGTKYFSIPLKQVIEALEDIKTNLAIYSKYPRYVEADWRYLFSNYISNEITIALAGVQTFPMFSLLNKVVTISNKLDNYSDKDIQLSEDYLDTAIDYLTSQMPDDDVYLNLLQPQKINDENRLQTGRNIVYYGAPGTGKSYAIDQKTEEDFTVRTVFHPDTQYSDFIGSLKPVMANEKINYAFRPGSFTDAIILAVNNPSKECTLVVEEINRAAAAAAFGEIFQLLDRQPTRQSKYPINVSDPDWLAYLNSKTDNYFENEKLVIPSNLSIVATMNSSDQAVMPLDTAFKRRWEFEYLPIDYANAPQGTLPIPLESDDGEVEMYDVLWADFAKVVNNALALDHIPEDKLLGHRFLDDNELNENGESALKGKLLMYLWDDVLRHGQRSVIFADYIYNSDGEEVELTTYGQLIQTYNASRNVLRDSLASELIELTSAKAEAQ</sequence>
<proteinExistence type="predicted"/>
<dbReference type="EMBL" id="CAKMUD010000078">
    <property type="protein sequence ID" value="CAH1592410.1"/>
    <property type="molecule type" value="Genomic_DNA"/>
</dbReference>
<dbReference type="Proteomes" id="UP001295462">
    <property type="component" value="Unassembled WGS sequence"/>
</dbReference>
<dbReference type="GO" id="GO:0005524">
    <property type="term" value="F:ATP binding"/>
    <property type="evidence" value="ECO:0007669"/>
    <property type="project" value="InterPro"/>
</dbReference>
<accession>A0AAU9QNK3</accession>
<dbReference type="PANTHER" id="PTHR37291:SF1">
    <property type="entry name" value="TYPE IV METHYL-DIRECTED RESTRICTION ENZYME ECOKMCRB SUBUNIT"/>
    <property type="match status" value="1"/>
</dbReference>
<reference evidence="2" key="1">
    <citation type="submission" date="2022-01" db="EMBL/GenBank/DDBJ databases">
        <authorList>
            <person name="Lagorce A."/>
        </authorList>
    </citation>
    <scope>NUCLEOTIDE SEQUENCE</scope>
    <source>
        <strain evidence="2">Th15_F1_A12</strain>
    </source>
</reference>
<evidence type="ECO:0000313" key="2">
    <source>
        <dbReference type="EMBL" id="CAH1592410.1"/>
    </source>
</evidence>
<name>A0AAU9QNK3_9VIBR</name>
<gene>
    <name evidence="2" type="ORF">THF1A12_250058</name>
</gene>
<comment type="caution">
    <text evidence="2">The sequence shown here is derived from an EMBL/GenBank/DDBJ whole genome shotgun (WGS) entry which is preliminary data.</text>
</comment>
<dbReference type="Gene3D" id="3.40.50.300">
    <property type="entry name" value="P-loop containing nucleotide triphosphate hydrolases"/>
    <property type="match status" value="1"/>
</dbReference>
<dbReference type="PANTHER" id="PTHR37291">
    <property type="entry name" value="5-METHYLCYTOSINE-SPECIFIC RESTRICTION ENZYME B"/>
    <property type="match status" value="1"/>
</dbReference>
<feature type="domain" description="ATPase dynein-related AAA" evidence="1">
    <location>
        <begin position="167"/>
        <end position="326"/>
    </location>
</feature>
<evidence type="ECO:0000259" key="1">
    <source>
        <dbReference type="Pfam" id="PF07728"/>
    </source>
</evidence>
<dbReference type="RefSeq" id="WP_409589058.1">
    <property type="nucleotide sequence ID" value="NZ_CAKMTZ010000077.1"/>
</dbReference>
<dbReference type="InterPro" id="IPR011704">
    <property type="entry name" value="ATPase_dyneun-rel_AAA"/>
</dbReference>
<dbReference type="InterPro" id="IPR052934">
    <property type="entry name" value="Methyl-DNA_Rec/Restrict_Enz"/>
</dbReference>
<organism evidence="2 3">
    <name type="scientific">Vibrio jasicida</name>
    <dbReference type="NCBI Taxonomy" id="766224"/>
    <lineage>
        <taxon>Bacteria</taxon>
        <taxon>Pseudomonadati</taxon>
        <taxon>Pseudomonadota</taxon>
        <taxon>Gammaproteobacteria</taxon>
        <taxon>Vibrionales</taxon>
        <taxon>Vibrionaceae</taxon>
        <taxon>Vibrio</taxon>
    </lineage>
</organism>
<dbReference type="AlphaFoldDB" id="A0AAU9QNK3"/>
<dbReference type="SUPFAM" id="SSF52540">
    <property type="entry name" value="P-loop containing nucleoside triphosphate hydrolases"/>
    <property type="match status" value="1"/>
</dbReference>
<protein>
    <submittedName>
        <fullName evidence="2">Type II restriction-modification system restriction subunit</fullName>
    </submittedName>
</protein>
<dbReference type="Pfam" id="PF07728">
    <property type="entry name" value="AAA_5"/>
    <property type="match status" value="1"/>
</dbReference>